<evidence type="ECO:0000256" key="4">
    <source>
        <dbReference type="ARBA" id="ARBA00023242"/>
    </source>
</evidence>
<reference evidence="7 8" key="1">
    <citation type="journal article" date="2013" name="Front. Plant Sci.">
        <title>The Reference Genome of the Halophytic Plant Eutrema salsugineum.</title>
        <authorList>
            <person name="Yang R."/>
            <person name="Jarvis D.E."/>
            <person name="Chen H."/>
            <person name="Beilstein M.A."/>
            <person name="Grimwood J."/>
            <person name="Jenkins J."/>
            <person name="Shu S."/>
            <person name="Prochnik S."/>
            <person name="Xin M."/>
            <person name="Ma C."/>
            <person name="Schmutz J."/>
            <person name="Wing R.A."/>
            <person name="Mitchell-Olds T."/>
            <person name="Schumaker K.S."/>
            <person name="Wang X."/>
        </authorList>
    </citation>
    <scope>NUCLEOTIDE SEQUENCE [LARGE SCALE GENOMIC DNA]</scope>
</reference>
<evidence type="ECO:0000256" key="5">
    <source>
        <dbReference type="SAM" id="MobiDB-lite"/>
    </source>
</evidence>
<keyword evidence="4" id="KW-0539">Nucleus</keyword>
<evidence type="ECO:0000259" key="6">
    <source>
        <dbReference type="PROSITE" id="PS51005"/>
    </source>
</evidence>
<keyword evidence="8" id="KW-1185">Reference proteome</keyword>
<dbReference type="PANTHER" id="PTHR31719:SF94">
    <property type="entry name" value="PROTEIN ATAF2"/>
    <property type="match status" value="1"/>
</dbReference>
<protein>
    <recommendedName>
        <fullName evidence="6">NAC domain-containing protein</fullName>
    </recommendedName>
</protein>
<feature type="domain" description="NAC" evidence="6">
    <location>
        <begin position="8"/>
        <end position="163"/>
    </location>
</feature>
<keyword evidence="1" id="KW-0805">Transcription regulation</keyword>
<dbReference type="GO" id="GO:0006355">
    <property type="term" value="P:regulation of DNA-templated transcription"/>
    <property type="evidence" value="ECO:0007669"/>
    <property type="project" value="InterPro"/>
</dbReference>
<evidence type="ECO:0000313" key="7">
    <source>
        <dbReference type="EMBL" id="ESQ42464.1"/>
    </source>
</evidence>
<dbReference type="InterPro" id="IPR003441">
    <property type="entry name" value="NAC-dom"/>
</dbReference>
<evidence type="ECO:0000256" key="3">
    <source>
        <dbReference type="ARBA" id="ARBA00023163"/>
    </source>
</evidence>
<dbReference type="GO" id="GO:0003677">
    <property type="term" value="F:DNA binding"/>
    <property type="evidence" value="ECO:0007669"/>
    <property type="project" value="UniProtKB-KW"/>
</dbReference>
<dbReference type="SUPFAM" id="SSF101941">
    <property type="entry name" value="NAC domain"/>
    <property type="match status" value="1"/>
</dbReference>
<sequence>MISSYCKEDGGIFFDPSDKEIIDYYLARKLRGETSKNDFILDKDVYAKEPWLLDHTDYSFFMEDEWYYFTTRTQISEKKLGRGKNSKRRITGGDNDGCGSWKPNTTDDIIDKETTKIIGTKKTLTFTKSKKTKNDSSWIMTEYMLPEEDDKFQELVLCKIHKIDKSKKKKDDLHGPSEEGNMKVMDAGSRRRRLD</sequence>
<proteinExistence type="predicted"/>
<dbReference type="Pfam" id="PF02365">
    <property type="entry name" value="NAM"/>
    <property type="match status" value="1"/>
</dbReference>
<dbReference type="AlphaFoldDB" id="V4LFF0"/>
<feature type="region of interest" description="Disordered" evidence="5">
    <location>
        <begin position="164"/>
        <end position="195"/>
    </location>
</feature>
<evidence type="ECO:0000256" key="2">
    <source>
        <dbReference type="ARBA" id="ARBA00023125"/>
    </source>
</evidence>
<organism evidence="7 8">
    <name type="scientific">Eutrema salsugineum</name>
    <name type="common">Saltwater cress</name>
    <name type="synonym">Sisymbrium salsugineum</name>
    <dbReference type="NCBI Taxonomy" id="72664"/>
    <lineage>
        <taxon>Eukaryota</taxon>
        <taxon>Viridiplantae</taxon>
        <taxon>Streptophyta</taxon>
        <taxon>Embryophyta</taxon>
        <taxon>Tracheophyta</taxon>
        <taxon>Spermatophyta</taxon>
        <taxon>Magnoliopsida</taxon>
        <taxon>eudicotyledons</taxon>
        <taxon>Gunneridae</taxon>
        <taxon>Pentapetalae</taxon>
        <taxon>rosids</taxon>
        <taxon>malvids</taxon>
        <taxon>Brassicales</taxon>
        <taxon>Brassicaceae</taxon>
        <taxon>Eutremeae</taxon>
        <taxon>Eutrema</taxon>
    </lineage>
</organism>
<evidence type="ECO:0000256" key="1">
    <source>
        <dbReference type="ARBA" id="ARBA00023015"/>
    </source>
</evidence>
<keyword evidence="2" id="KW-0238">DNA-binding</keyword>
<evidence type="ECO:0000313" key="8">
    <source>
        <dbReference type="Proteomes" id="UP000030689"/>
    </source>
</evidence>
<dbReference type="KEGG" id="eus:EUTSA_v10015349mg"/>
<dbReference type="PANTHER" id="PTHR31719">
    <property type="entry name" value="NAC TRANSCRIPTION FACTOR 56"/>
    <property type="match status" value="1"/>
</dbReference>
<feature type="compositionally biased region" description="Basic and acidic residues" evidence="5">
    <location>
        <begin position="169"/>
        <end position="181"/>
    </location>
</feature>
<dbReference type="InterPro" id="IPR036093">
    <property type="entry name" value="NAC_dom_sf"/>
</dbReference>
<dbReference type="STRING" id="72664.V4LFF0"/>
<dbReference type="OMA" id="NDSSWIM"/>
<name>V4LFF0_EUTSA</name>
<dbReference type="EMBL" id="KI517464">
    <property type="protein sequence ID" value="ESQ42464.1"/>
    <property type="molecule type" value="Genomic_DNA"/>
</dbReference>
<accession>V4LFF0</accession>
<dbReference type="Gene3D" id="2.170.150.80">
    <property type="entry name" value="NAC domain"/>
    <property type="match status" value="1"/>
</dbReference>
<dbReference type="Gramene" id="ESQ42464">
    <property type="protein sequence ID" value="ESQ42464"/>
    <property type="gene ID" value="EUTSA_v10015349mg"/>
</dbReference>
<dbReference type="Proteomes" id="UP000030689">
    <property type="component" value="Unassembled WGS sequence"/>
</dbReference>
<keyword evidence="3" id="KW-0804">Transcription</keyword>
<dbReference type="PROSITE" id="PS51005">
    <property type="entry name" value="NAC"/>
    <property type="match status" value="1"/>
</dbReference>
<gene>
    <name evidence="7" type="ORF">EUTSA_v10015349mg</name>
</gene>